<keyword evidence="2" id="KW-1185">Reference proteome</keyword>
<name>A0ACB7SNI9_HYAAI</name>
<sequence length="116" mass="12726">MDWRGPCASSKESRLAGAAWCARATANRTLDAPRFPSRWRQRFSMVAPCWRALCSALYREPAKGSGFACLGYHRSSSDAQAETNTFAAVCVRAAGGAARVSAFICTCTIRYPKRRL</sequence>
<proteinExistence type="predicted"/>
<gene>
    <name evidence="1" type="ORF">HPB50_006596</name>
</gene>
<dbReference type="EMBL" id="CM023483">
    <property type="protein sequence ID" value="KAH6935526.1"/>
    <property type="molecule type" value="Genomic_DNA"/>
</dbReference>
<accession>A0ACB7SNI9</accession>
<organism evidence="1 2">
    <name type="scientific">Hyalomma asiaticum</name>
    <name type="common">Tick</name>
    <dbReference type="NCBI Taxonomy" id="266040"/>
    <lineage>
        <taxon>Eukaryota</taxon>
        <taxon>Metazoa</taxon>
        <taxon>Ecdysozoa</taxon>
        <taxon>Arthropoda</taxon>
        <taxon>Chelicerata</taxon>
        <taxon>Arachnida</taxon>
        <taxon>Acari</taxon>
        <taxon>Parasitiformes</taxon>
        <taxon>Ixodida</taxon>
        <taxon>Ixodoidea</taxon>
        <taxon>Ixodidae</taxon>
        <taxon>Hyalomminae</taxon>
        <taxon>Hyalomma</taxon>
    </lineage>
</organism>
<comment type="caution">
    <text evidence="1">The sequence shown here is derived from an EMBL/GenBank/DDBJ whole genome shotgun (WGS) entry which is preliminary data.</text>
</comment>
<protein>
    <submittedName>
        <fullName evidence="1">Uncharacterized protein</fullName>
    </submittedName>
</protein>
<evidence type="ECO:0000313" key="2">
    <source>
        <dbReference type="Proteomes" id="UP000821845"/>
    </source>
</evidence>
<evidence type="ECO:0000313" key="1">
    <source>
        <dbReference type="EMBL" id="KAH6935526.1"/>
    </source>
</evidence>
<dbReference type="Proteomes" id="UP000821845">
    <property type="component" value="Chromosome 3"/>
</dbReference>
<reference evidence="1" key="1">
    <citation type="submission" date="2020-05" db="EMBL/GenBank/DDBJ databases">
        <title>Large-scale comparative analyses of tick genomes elucidate their genetic diversity and vector capacities.</title>
        <authorList>
            <person name="Jia N."/>
            <person name="Wang J."/>
            <person name="Shi W."/>
            <person name="Du L."/>
            <person name="Sun Y."/>
            <person name="Zhan W."/>
            <person name="Jiang J."/>
            <person name="Wang Q."/>
            <person name="Zhang B."/>
            <person name="Ji P."/>
            <person name="Sakyi L.B."/>
            <person name="Cui X."/>
            <person name="Yuan T."/>
            <person name="Jiang B."/>
            <person name="Yang W."/>
            <person name="Lam T.T.-Y."/>
            <person name="Chang Q."/>
            <person name="Ding S."/>
            <person name="Wang X."/>
            <person name="Zhu J."/>
            <person name="Ruan X."/>
            <person name="Zhao L."/>
            <person name="Wei J."/>
            <person name="Que T."/>
            <person name="Du C."/>
            <person name="Cheng J."/>
            <person name="Dai P."/>
            <person name="Han X."/>
            <person name="Huang E."/>
            <person name="Gao Y."/>
            <person name="Liu J."/>
            <person name="Shao H."/>
            <person name="Ye R."/>
            <person name="Li L."/>
            <person name="Wei W."/>
            <person name="Wang X."/>
            <person name="Wang C."/>
            <person name="Yang T."/>
            <person name="Huo Q."/>
            <person name="Li W."/>
            <person name="Guo W."/>
            <person name="Chen H."/>
            <person name="Zhou L."/>
            <person name="Ni X."/>
            <person name="Tian J."/>
            <person name="Zhou Y."/>
            <person name="Sheng Y."/>
            <person name="Liu T."/>
            <person name="Pan Y."/>
            <person name="Xia L."/>
            <person name="Li J."/>
            <person name="Zhao F."/>
            <person name="Cao W."/>
        </authorList>
    </citation>
    <scope>NUCLEOTIDE SEQUENCE</scope>
    <source>
        <strain evidence="1">Hyas-2018</strain>
    </source>
</reference>